<dbReference type="Pfam" id="PF22352">
    <property type="entry name" value="K319L-like_PKD"/>
    <property type="match status" value="1"/>
</dbReference>
<dbReference type="PANTHER" id="PTHR46652">
    <property type="entry name" value="LEUCINE-RICH REPEAT AND IQ DOMAIN-CONTAINING PROTEIN 1-RELATED"/>
    <property type="match status" value="1"/>
</dbReference>
<dbReference type="Gene3D" id="2.60.40.10">
    <property type="entry name" value="Immunoglobulins"/>
    <property type="match status" value="1"/>
</dbReference>
<dbReference type="PROSITE" id="PS51450">
    <property type="entry name" value="LRR"/>
    <property type="match status" value="4"/>
</dbReference>
<dbReference type="RefSeq" id="WP_164464780.1">
    <property type="nucleotide sequence ID" value="NZ_JBHRSX010000004.1"/>
</dbReference>
<organism evidence="5 6">
    <name type="scientific">Alteromonas oceani</name>
    <dbReference type="NCBI Taxonomy" id="2071609"/>
    <lineage>
        <taxon>Bacteria</taxon>
        <taxon>Pseudomonadati</taxon>
        <taxon>Pseudomonadota</taxon>
        <taxon>Gammaproteobacteria</taxon>
        <taxon>Alteromonadales</taxon>
        <taxon>Alteromonadaceae</taxon>
        <taxon>Alteromonas/Salinimonas group</taxon>
        <taxon>Alteromonas</taxon>
    </lineage>
</organism>
<evidence type="ECO:0000256" key="2">
    <source>
        <dbReference type="ARBA" id="ARBA00022737"/>
    </source>
</evidence>
<keyword evidence="2" id="KW-0677">Repeat</keyword>
<dbReference type="Pfam" id="PF12799">
    <property type="entry name" value="LRR_4"/>
    <property type="match status" value="1"/>
</dbReference>
<feature type="region of interest" description="Disordered" evidence="3">
    <location>
        <begin position="24"/>
        <end position="44"/>
    </location>
</feature>
<dbReference type="InterPro" id="IPR013783">
    <property type="entry name" value="Ig-like_fold"/>
</dbReference>
<evidence type="ECO:0000256" key="4">
    <source>
        <dbReference type="SAM" id="SignalP"/>
    </source>
</evidence>
<name>A0ABV7JU67_9ALTE</name>
<sequence length="1049" mass="114275">MNLFQLSYIFLMVLLLQACGGGGSSDPIPAPPPTPANQSPTVSAGQDIQVEEGMPVTLQATASDPDGQIASYTWSQVSGQAVSLTSTNSATLTFTAPSLTEPSTLTFSVTVADNDGAETVDEVNVLVNPAPVEVSDYRFIVTPIEGLNYNVYQPSEDDQGPVLLASSQTTEMGEYECVEGSYITFSLGPIELGQVECQPFISLFLFSPSGGLDGNNVVQNINVLLQSLDEDSDYSNGIQLPDSVNDSSDVSVIYPSFSTALDNFVLDPLIIDFVQNNSDLMELISPQEATENYQDTIDQIQDFFVENAPADCIPIAFPCAPDTNTVIDVVLRTISTYQDPRSPVFGATGGSTGNSNYQQLFNRTLFSDTNSLHNLAERYPDMYDITEFADEVDTGIVVFYRSEPIQAAETFLYLNDRFTAQLPHRAAQPSELSAEQCGLLNLNTLTTVMPQGTYKFGSYGYGGNRCRAPLSEDGPLNCSVYYYDLASIVEGTFTVNNGECLYVDVSGEDVSVITKSVQGSWEDMDEPLFSLADYPTYALTVNSDFFVRFQVTAPGFTSRLWVLDENDNIVYETPSDPVGDEDVEIPLRAGDYKLVVVNAEFNEPGDFTLTVIGDTSTPVLIPGATDPDQNELTTVTGQVVSEGVSVANAQVRVEYVEDNVEKEIIEFTDQTGAFELSIPLELLPDTFLILTTKDGYLPGSQIVSNQTVDGIIIELEPSGNNKVALEIVPSLHHLGDDSFTGASNSQFQRTTEGTEFSVSFELTPEQLNFTSVVLRIKIKGVDLPVIFKFNDAEYELPGNITPADGSFGNLSITLDENTPFSTQNTLTIMSTQNSWGDYDDFEFANIILEFELASEPGMVDLSLFEDDGLRTCVADLNELEITRINSLFCSNAGVTDLAGLEQLTELTTLRLWNNEISDLSPIENLIKLTSIDAGYNNISNIEPLRNLINLETVELGDNGIISTSALLNLSNLGDLDLEYNSLSSVDEISALTSLYRLSLSGNQIGDISLLSRLQNLSDLWLLEIDISCDALDSLEAALPNTDIRHDQCI</sequence>
<reference evidence="6" key="1">
    <citation type="journal article" date="2019" name="Int. J. Syst. Evol. Microbiol.">
        <title>The Global Catalogue of Microorganisms (GCM) 10K type strain sequencing project: providing services to taxonomists for standard genome sequencing and annotation.</title>
        <authorList>
            <consortium name="The Broad Institute Genomics Platform"/>
            <consortium name="The Broad Institute Genome Sequencing Center for Infectious Disease"/>
            <person name="Wu L."/>
            <person name="Ma J."/>
        </authorList>
    </citation>
    <scope>NUCLEOTIDE SEQUENCE [LARGE SCALE GENOMIC DNA]</scope>
    <source>
        <strain evidence="6">KCTC 52449</strain>
    </source>
</reference>
<keyword evidence="6" id="KW-1185">Reference proteome</keyword>
<evidence type="ECO:0000256" key="3">
    <source>
        <dbReference type="SAM" id="MobiDB-lite"/>
    </source>
</evidence>
<dbReference type="SUPFAM" id="SSF52058">
    <property type="entry name" value="L domain-like"/>
    <property type="match status" value="1"/>
</dbReference>
<feature type="chain" id="PRO_5047499562" evidence="4">
    <location>
        <begin position="19"/>
        <end position="1049"/>
    </location>
</feature>
<proteinExistence type="predicted"/>
<dbReference type="InterPro" id="IPR035986">
    <property type="entry name" value="PKD_dom_sf"/>
</dbReference>
<keyword evidence="1" id="KW-0433">Leucine-rich repeat</keyword>
<dbReference type="SMART" id="SM00365">
    <property type="entry name" value="LRR_SD22"/>
    <property type="match status" value="4"/>
</dbReference>
<gene>
    <name evidence="5" type="ORF">ACFOEW_00375</name>
</gene>
<dbReference type="InterPro" id="IPR025875">
    <property type="entry name" value="Leu-rich_rpt_4"/>
</dbReference>
<dbReference type="InterPro" id="IPR001611">
    <property type="entry name" value="Leu-rich_rpt"/>
</dbReference>
<dbReference type="Gene3D" id="3.80.10.10">
    <property type="entry name" value="Ribonuclease Inhibitor"/>
    <property type="match status" value="1"/>
</dbReference>
<comment type="caution">
    <text evidence="5">The sequence shown here is derived from an EMBL/GenBank/DDBJ whole genome shotgun (WGS) entry which is preliminary data.</text>
</comment>
<evidence type="ECO:0000313" key="6">
    <source>
        <dbReference type="Proteomes" id="UP001595477"/>
    </source>
</evidence>
<keyword evidence="4" id="KW-0732">Signal</keyword>
<feature type="signal peptide" evidence="4">
    <location>
        <begin position="1"/>
        <end position="18"/>
    </location>
</feature>
<dbReference type="InterPro" id="IPR032675">
    <property type="entry name" value="LRR_dom_sf"/>
</dbReference>
<dbReference type="EMBL" id="JBHRSX010000004">
    <property type="protein sequence ID" value="MFC3200276.1"/>
    <property type="molecule type" value="Genomic_DNA"/>
</dbReference>
<dbReference type="InterPro" id="IPR050836">
    <property type="entry name" value="SDS22/Internalin_LRR"/>
</dbReference>
<dbReference type="SUPFAM" id="SSF49299">
    <property type="entry name" value="PKD domain"/>
    <property type="match status" value="1"/>
</dbReference>
<protein>
    <submittedName>
        <fullName evidence="5">Leucine-rich repeat domain-containing protein</fullName>
    </submittedName>
</protein>
<evidence type="ECO:0000313" key="5">
    <source>
        <dbReference type="EMBL" id="MFC3200276.1"/>
    </source>
</evidence>
<dbReference type="Proteomes" id="UP001595477">
    <property type="component" value="Unassembled WGS sequence"/>
</dbReference>
<accession>A0ABV7JU67</accession>
<dbReference type="PANTHER" id="PTHR46652:SF3">
    <property type="entry name" value="LEUCINE-RICH REPEAT-CONTAINING PROTEIN 9"/>
    <property type="match status" value="1"/>
</dbReference>
<evidence type="ECO:0000256" key="1">
    <source>
        <dbReference type="ARBA" id="ARBA00022614"/>
    </source>
</evidence>